<dbReference type="Proteomes" id="UP000215509">
    <property type="component" value="Unassembled WGS sequence"/>
</dbReference>
<evidence type="ECO:0000259" key="1">
    <source>
        <dbReference type="Pfam" id="PF09823"/>
    </source>
</evidence>
<proteinExistence type="predicted"/>
<dbReference type="Pfam" id="PF04411">
    <property type="entry name" value="PDDEXK_7"/>
    <property type="match status" value="1"/>
</dbReference>
<dbReference type="OrthoDB" id="11970at2"/>
<dbReference type="AlphaFoldDB" id="A0A229URV7"/>
<dbReference type="Pfam" id="PF09823">
    <property type="entry name" value="DUF2357"/>
    <property type="match status" value="1"/>
</dbReference>
<evidence type="ECO:0000313" key="2">
    <source>
        <dbReference type="EMBL" id="OXM86266.1"/>
    </source>
</evidence>
<organism evidence="2 3">
    <name type="scientific">Paenibacillus rigui</name>
    <dbReference type="NCBI Taxonomy" id="554312"/>
    <lineage>
        <taxon>Bacteria</taxon>
        <taxon>Bacillati</taxon>
        <taxon>Bacillota</taxon>
        <taxon>Bacilli</taxon>
        <taxon>Bacillales</taxon>
        <taxon>Paenibacillaceae</taxon>
        <taxon>Paenibacillus</taxon>
    </lineage>
</organism>
<dbReference type="InterPro" id="IPR007505">
    <property type="entry name" value="PDDEXK_7"/>
</dbReference>
<name>A0A229URV7_9BACL</name>
<reference evidence="2 3" key="1">
    <citation type="submission" date="2017-07" db="EMBL/GenBank/DDBJ databases">
        <title>Genome sequencing and assembly of Paenibacillus rigui.</title>
        <authorList>
            <person name="Mayilraj S."/>
        </authorList>
    </citation>
    <scope>NUCLEOTIDE SEQUENCE [LARGE SCALE GENOMIC DNA]</scope>
    <source>
        <strain evidence="2 3">JCM 16352</strain>
    </source>
</reference>
<dbReference type="EMBL" id="NMQW01000016">
    <property type="protein sequence ID" value="OXM86266.1"/>
    <property type="molecule type" value="Genomic_DNA"/>
</dbReference>
<gene>
    <name evidence="2" type="ORF">CF651_11030</name>
</gene>
<keyword evidence="3" id="KW-1185">Reference proteome</keyword>
<evidence type="ECO:0000313" key="3">
    <source>
        <dbReference type="Proteomes" id="UP000215509"/>
    </source>
</evidence>
<dbReference type="InterPro" id="IPR018633">
    <property type="entry name" value="DUF2357"/>
</dbReference>
<comment type="caution">
    <text evidence="2">The sequence shown here is derived from an EMBL/GenBank/DDBJ whole genome shotgun (WGS) entry which is preliminary data.</text>
</comment>
<sequence>MTDSLHFGSLKKSVILLHIETNLFDLYLEGKPYHPTVDMLRLHRTEERVWEQANLHVSIHSDQLQVLSIAVFNPNRGELEPWQNEQACFPIFYETQTYNLLVEKKADIDLSFYHENYSLREAVLPKGKRVLSGNLNFQNEIGFSELELRSSASSLFRIRLEVFPVKMDYKRDYQVILQDVNHQIHNLTFDFLRKTYQLTGLKETKHQSLTEYFTILRYLFDQLIKAVQRIEGSPHTQMHQSQRIVPAERAKKINTKTLQCLSKNPQQLVKDPANGMVRVRGEKYVPTHVLDTRRVVNYDTQENRFVRWVFLRIEQKLKDLWQLLKDQKRLEDPLLAQTMTRMQKEVRRVLQFDFLQVGTMKQMSVSLVMQMAPGYREVYKYYLMLLKGLILQDDLFRLSLKDLATLYEYWCFLKIHQLLSNKYELVRQDIIKLDYSGVFVKLKKSAASTVTYRNPKNGEIFKLFYNQALRGPTLTQKPDNVLTLRKMETSTEYKYVFDAKYRLNPAEPGTPYYATYDGLPGPEEDDVNTMHRYRDAIVHAEKDSEQFERTMFGAYVLFPYPDEKKYKEHRLYKSIKAVNVGAFPFLPGSTKLLEEFLDEIILDSPENAYERAVRPRGSKEYYDNKYTGKNVLVGCMSREEQLEIALRNKFYHTPLENITNHKLLTQLEYVALYQSKKFFGKSNEIVGVKYYGKIKDWKIVKRGEITVISSKHNPPDKLYVVFEIEEWETRKEIILPGGHGVRSIAFTSKYIFDRAQEIAELKLENEEELLLWREARRRGRVEVKLDHEHLDYAKKVMSVSLKGQ</sequence>
<protein>
    <recommendedName>
        <fullName evidence="1">DUF2357 domain-containing protein</fullName>
    </recommendedName>
</protein>
<accession>A0A229URV7</accession>
<feature type="domain" description="DUF2357" evidence="1">
    <location>
        <begin position="133"/>
        <end position="382"/>
    </location>
</feature>